<feature type="region of interest" description="Disordered" evidence="1">
    <location>
        <begin position="1"/>
        <end position="37"/>
    </location>
</feature>
<evidence type="ECO:0000313" key="3">
    <source>
        <dbReference type="Proteomes" id="UP001066276"/>
    </source>
</evidence>
<gene>
    <name evidence="2" type="ORF">NDU88_005760</name>
</gene>
<protein>
    <submittedName>
        <fullName evidence="2">Uncharacterized protein</fullName>
    </submittedName>
</protein>
<proteinExistence type="predicted"/>
<sequence length="88" mass="9779">MAEASALHLRPRKWDTGRVPSDEALQGSRHAKQLPGTTGVVVPWELCSTQSVSEKDTARERMDDAPQGSQRVKQLPRTTGVVVPWDWT</sequence>
<evidence type="ECO:0000256" key="1">
    <source>
        <dbReference type="SAM" id="MobiDB-lite"/>
    </source>
</evidence>
<comment type="caution">
    <text evidence="2">The sequence shown here is derived from an EMBL/GenBank/DDBJ whole genome shotgun (WGS) entry which is preliminary data.</text>
</comment>
<dbReference type="AlphaFoldDB" id="A0AAV7MC78"/>
<evidence type="ECO:0000313" key="2">
    <source>
        <dbReference type="EMBL" id="KAJ1100679.1"/>
    </source>
</evidence>
<name>A0AAV7MC78_PLEWA</name>
<accession>A0AAV7MC78</accession>
<keyword evidence="3" id="KW-1185">Reference proteome</keyword>
<feature type="compositionally biased region" description="Basic and acidic residues" evidence="1">
    <location>
        <begin position="53"/>
        <end position="64"/>
    </location>
</feature>
<feature type="region of interest" description="Disordered" evidence="1">
    <location>
        <begin position="52"/>
        <end position="88"/>
    </location>
</feature>
<organism evidence="2 3">
    <name type="scientific">Pleurodeles waltl</name>
    <name type="common">Iberian ribbed newt</name>
    <dbReference type="NCBI Taxonomy" id="8319"/>
    <lineage>
        <taxon>Eukaryota</taxon>
        <taxon>Metazoa</taxon>
        <taxon>Chordata</taxon>
        <taxon>Craniata</taxon>
        <taxon>Vertebrata</taxon>
        <taxon>Euteleostomi</taxon>
        <taxon>Amphibia</taxon>
        <taxon>Batrachia</taxon>
        <taxon>Caudata</taxon>
        <taxon>Salamandroidea</taxon>
        <taxon>Salamandridae</taxon>
        <taxon>Pleurodelinae</taxon>
        <taxon>Pleurodeles</taxon>
    </lineage>
</organism>
<dbReference type="Proteomes" id="UP001066276">
    <property type="component" value="Chromosome 10"/>
</dbReference>
<reference evidence="2" key="1">
    <citation type="journal article" date="2022" name="bioRxiv">
        <title>Sequencing and chromosome-scale assembly of the giantPleurodeles waltlgenome.</title>
        <authorList>
            <person name="Brown T."/>
            <person name="Elewa A."/>
            <person name="Iarovenko S."/>
            <person name="Subramanian E."/>
            <person name="Araus A.J."/>
            <person name="Petzold A."/>
            <person name="Susuki M."/>
            <person name="Suzuki K.-i.T."/>
            <person name="Hayashi T."/>
            <person name="Toyoda A."/>
            <person name="Oliveira C."/>
            <person name="Osipova E."/>
            <person name="Leigh N.D."/>
            <person name="Simon A."/>
            <person name="Yun M.H."/>
        </authorList>
    </citation>
    <scope>NUCLEOTIDE SEQUENCE</scope>
    <source>
        <strain evidence="2">20211129_DDA</strain>
        <tissue evidence="2">Liver</tissue>
    </source>
</reference>
<dbReference type="EMBL" id="JANPWB010000014">
    <property type="protein sequence ID" value="KAJ1100679.1"/>
    <property type="molecule type" value="Genomic_DNA"/>
</dbReference>